<protein>
    <submittedName>
        <fullName evidence="4">Uncharacterized protein</fullName>
    </submittedName>
</protein>
<feature type="domain" description="EF-hand" evidence="2">
    <location>
        <begin position="316"/>
        <end position="351"/>
    </location>
</feature>
<evidence type="ECO:0000313" key="5">
    <source>
        <dbReference type="Proteomes" id="UP001159427"/>
    </source>
</evidence>
<sequence length="386" mass="44189">MRWVRNNLSKEARIFINVRDFPAAMLSKPERIFQVVHYLSSLPQTERPFGLMYEDPSGKSMPEQLGVWTAAIRKEMDDCGFKDAKLLVHVHEQWGMADSSVLACLASGADGIWASLCEEGAAMVLQQYNCTYLRKAAQEITTITTGLDSGHRQVVYGERALDLVFGMPNFLLNKNEFDLAEFFGEEPPLRMTTLASPQMIAEKLRRVFGEDPQFTEERGNIMKEVMLEDLKHNRKEEYMSAVGLAILFDRSGGQLTSAMSDIIAQDDLEEAHAQHLITEIRKIWDEWDLREESQQDDALEFDSFYNGFLAPYFSCYRCDETKRALKAIDMDEDGKVDWNEFALYLKWAVRQYPETKTAEDLLSIAFRKGLIPAMQDVVLQQTVDVE</sequence>
<name>A0ABN8RFZ0_9CNID</name>
<dbReference type="InterPro" id="IPR018247">
    <property type="entry name" value="EF_Hand_1_Ca_BS"/>
</dbReference>
<keyword evidence="5" id="KW-1185">Reference proteome</keyword>
<proteinExistence type="predicted"/>
<dbReference type="Gene3D" id="3.20.20.70">
    <property type="entry name" value="Aldolase class I"/>
    <property type="match status" value="1"/>
</dbReference>
<gene>
    <name evidence="4" type="ORF">PEVE_00011624</name>
</gene>
<dbReference type="InterPro" id="IPR011992">
    <property type="entry name" value="EF-hand-dom_pair"/>
</dbReference>
<evidence type="ECO:0000259" key="2">
    <source>
        <dbReference type="PROSITE" id="PS50222"/>
    </source>
</evidence>
<dbReference type="SUPFAM" id="SSF51569">
    <property type="entry name" value="Aldolase"/>
    <property type="match status" value="1"/>
</dbReference>
<feature type="domain" description="Pyruvate carboxyltransferase" evidence="3">
    <location>
        <begin position="1"/>
        <end position="153"/>
    </location>
</feature>
<evidence type="ECO:0000313" key="4">
    <source>
        <dbReference type="EMBL" id="CAH3178156.1"/>
    </source>
</evidence>
<dbReference type="InterPro" id="IPR002048">
    <property type="entry name" value="EF_hand_dom"/>
</dbReference>
<dbReference type="InterPro" id="IPR013785">
    <property type="entry name" value="Aldolase_TIM"/>
</dbReference>
<accession>A0ABN8RFZ0</accession>
<dbReference type="PROSITE" id="PS50991">
    <property type="entry name" value="PYR_CT"/>
    <property type="match status" value="1"/>
</dbReference>
<dbReference type="InterPro" id="IPR000891">
    <property type="entry name" value="PYR_CT"/>
</dbReference>
<dbReference type="Proteomes" id="UP001159427">
    <property type="component" value="Unassembled WGS sequence"/>
</dbReference>
<evidence type="ECO:0000256" key="1">
    <source>
        <dbReference type="ARBA" id="ARBA00022837"/>
    </source>
</evidence>
<organism evidence="4 5">
    <name type="scientific">Porites evermanni</name>
    <dbReference type="NCBI Taxonomy" id="104178"/>
    <lineage>
        <taxon>Eukaryota</taxon>
        <taxon>Metazoa</taxon>
        <taxon>Cnidaria</taxon>
        <taxon>Anthozoa</taxon>
        <taxon>Hexacorallia</taxon>
        <taxon>Scleractinia</taxon>
        <taxon>Fungiina</taxon>
        <taxon>Poritidae</taxon>
        <taxon>Porites</taxon>
    </lineage>
</organism>
<dbReference type="EMBL" id="CALNXI010001843">
    <property type="protein sequence ID" value="CAH3178156.1"/>
    <property type="molecule type" value="Genomic_DNA"/>
</dbReference>
<dbReference type="PROSITE" id="PS50222">
    <property type="entry name" value="EF_HAND_2"/>
    <property type="match status" value="1"/>
</dbReference>
<keyword evidence="1" id="KW-0106">Calcium</keyword>
<dbReference type="SUPFAM" id="SSF47473">
    <property type="entry name" value="EF-hand"/>
    <property type="match status" value="1"/>
</dbReference>
<dbReference type="PROSITE" id="PS00018">
    <property type="entry name" value="EF_HAND_1"/>
    <property type="match status" value="1"/>
</dbReference>
<reference evidence="4 5" key="1">
    <citation type="submission" date="2022-05" db="EMBL/GenBank/DDBJ databases">
        <authorList>
            <consortium name="Genoscope - CEA"/>
            <person name="William W."/>
        </authorList>
    </citation>
    <scope>NUCLEOTIDE SEQUENCE [LARGE SCALE GENOMIC DNA]</scope>
</reference>
<evidence type="ECO:0000259" key="3">
    <source>
        <dbReference type="PROSITE" id="PS50991"/>
    </source>
</evidence>
<comment type="caution">
    <text evidence="4">The sequence shown here is derived from an EMBL/GenBank/DDBJ whole genome shotgun (WGS) entry which is preliminary data.</text>
</comment>